<dbReference type="NCBIfam" id="TIGR00199">
    <property type="entry name" value="PncC_domain"/>
    <property type="match status" value="1"/>
</dbReference>
<dbReference type="EMBL" id="JACNLL010000053">
    <property type="protein sequence ID" value="MBC8199441.1"/>
    <property type="molecule type" value="Genomic_DNA"/>
</dbReference>
<evidence type="ECO:0000259" key="1">
    <source>
        <dbReference type="Pfam" id="PF02464"/>
    </source>
</evidence>
<evidence type="ECO:0000313" key="3">
    <source>
        <dbReference type="Proteomes" id="UP000603545"/>
    </source>
</evidence>
<accession>A0A8J6TA67</accession>
<dbReference type="InterPro" id="IPR008136">
    <property type="entry name" value="CinA_C"/>
</dbReference>
<dbReference type="Gene3D" id="3.90.950.20">
    <property type="entry name" value="CinA-like"/>
    <property type="match status" value="1"/>
</dbReference>
<protein>
    <submittedName>
        <fullName evidence="2">CinA family protein</fullName>
    </submittedName>
</protein>
<organism evidence="2 3">
    <name type="scientific">Candidatus Desulfaltia bathyphila</name>
    <dbReference type="NCBI Taxonomy" id="2841697"/>
    <lineage>
        <taxon>Bacteria</taxon>
        <taxon>Pseudomonadati</taxon>
        <taxon>Thermodesulfobacteriota</taxon>
        <taxon>Desulfobacteria</taxon>
        <taxon>Desulfobacterales</taxon>
        <taxon>Desulfobacterales incertae sedis</taxon>
        <taxon>Candidatus Desulfaltia</taxon>
    </lineage>
</organism>
<name>A0A8J6TA67_9BACT</name>
<proteinExistence type="predicted"/>
<comment type="caution">
    <text evidence="2">The sequence shown here is derived from an EMBL/GenBank/DDBJ whole genome shotgun (WGS) entry which is preliminary data.</text>
</comment>
<sequence length="192" mass="20573">MAAKTLNTERDLCKIELFSKVSGNKICLDEKAGIEVVRQIGKLLCRQNAGIAIAESCTGGLISHMITNMPGSSDYFLLSCVTYSNETKINLLGVSPETIKQYGAVHEETAKEMAQGVRRIAGATYGLSTSGIAGPGGATDDKPVGTVCIGLATPKYVKGYCFNFAGNDRLTNKKIFAMKALDLLRTELLEQN</sequence>
<dbReference type="AlphaFoldDB" id="A0A8J6TA67"/>
<feature type="domain" description="CinA C-terminal" evidence="1">
    <location>
        <begin position="37"/>
        <end position="187"/>
    </location>
</feature>
<gene>
    <name evidence="2" type="ORF">H8E80_05260</name>
</gene>
<evidence type="ECO:0000313" key="2">
    <source>
        <dbReference type="EMBL" id="MBC8199441.1"/>
    </source>
</evidence>
<reference evidence="2 3" key="1">
    <citation type="submission" date="2020-08" db="EMBL/GenBank/DDBJ databases">
        <title>Bridging the membrane lipid divide: bacteria of the FCB group superphylum have the potential to synthesize archaeal ether lipids.</title>
        <authorList>
            <person name="Villanueva L."/>
            <person name="Von Meijenfeldt F.A.B."/>
            <person name="Westbye A.B."/>
            <person name="Yadav S."/>
            <person name="Hopmans E.C."/>
            <person name="Dutilh B.E."/>
            <person name="Sinninghe Damste J.S."/>
        </authorList>
    </citation>
    <scope>NUCLEOTIDE SEQUENCE [LARGE SCALE GENOMIC DNA]</scope>
    <source>
        <strain evidence="2">NIOZ-UU82</strain>
    </source>
</reference>
<dbReference type="InterPro" id="IPR036653">
    <property type="entry name" value="CinA-like_C"/>
</dbReference>
<dbReference type="Pfam" id="PF02464">
    <property type="entry name" value="CinA"/>
    <property type="match status" value="1"/>
</dbReference>
<dbReference type="SUPFAM" id="SSF142433">
    <property type="entry name" value="CinA-like"/>
    <property type="match status" value="1"/>
</dbReference>
<dbReference type="Proteomes" id="UP000603545">
    <property type="component" value="Unassembled WGS sequence"/>
</dbReference>